<proteinExistence type="predicted"/>
<evidence type="ECO:0000313" key="1">
    <source>
        <dbReference type="EMBL" id="RKO91871.1"/>
    </source>
</evidence>
<protein>
    <submittedName>
        <fullName evidence="1">Uncharacterized protein</fullName>
    </submittedName>
</protein>
<name>A0A4P9WGD2_9FUNG</name>
<accession>A0A4P9WGD2</accession>
<sequence>MMETGKQAMTESTQGNDATLELLHFALSVRQEQEGHGVLGVGTLRDNWYRKMEYLVIGDLENSTLERRWQVISRSFKMIRYRCTNSGCSSFHLILERHSMSRL</sequence>
<dbReference type="EMBL" id="KZ994870">
    <property type="protein sequence ID" value="RKO91871.1"/>
    <property type="molecule type" value="Genomic_DNA"/>
</dbReference>
<dbReference type="Proteomes" id="UP000269721">
    <property type="component" value="Unassembled WGS sequence"/>
</dbReference>
<evidence type="ECO:0000313" key="2">
    <source>
        <dbReference type="Proteomes" id="UP000269721"/>
    </source>
</evidence>
<keyword evidence="2" id="KW-1185">Reference proteome</keyword>
<dbReference type="AlphaFoldDB" id="A0A4P9WGD2"/>
<feature type="non-terminal residue" evidence="1">
    <location>
        <position position="103"/>
    </location>
</feature>
<gene>
    <name evidence="1" type="ORF">BDK51DRAFT_30665</name>
</gene>
<reference evidence="2" key="1">
    <citation type="journal article" date="2018" name="Nat. Microbiol.">
        <title>Leveraging single-cell genomics to expand the fungal tree of life.</title>
        <authorList>
            <person name="Ahrendt S.R."/>
            <person name="Quandt C.A."/>
            <person name="Ciobanu D."/>
            <person name="Clum A."/>
            <person name="Salamov A."/>
            <person name="Andreopoulos B."/>
            <person name="Cheng J.F."/>
            <person name="Woyke T."/>
            <person name="Pelin A."/>
            <person name="Henrissat B."/>
            <person name="Reynolds N.K."/>
            <person name="Benny G.L."/>
            <person name="Smith M.E."/>
            <person name="James T.Y."/>
            <person name="Grigoriev I.V."/>
        </authorList>
    </citation>
    <scope>NUCLEOTIDE SEQUENCE [LARGE SCALE GENOMIC DNA]</scope>
</reference>
<organism evidence="1 2">
    <name type="scientific">Blyttiomyces helicus</name>
    <dbReference type="NCBI Taxonomy" id="388810"/>
    <lineage>
        <taxon>Eukaryota</taxon>
        <taxon>Fungi</taxon>
        <taxon>Fungi incertae sedis</taxon>
        <taxon>Chytridiomycota</taxon>
        <taxon>Chytridiomycota incertae sedis</taxon>
        <taxon>Chytridiomycetes</taxon>
        <taxon>Chytridiomycetes incertae sedis</taxon>
        <taxon>Blyttiomyces</taxon>
    </lineage>
</organism>